<protein>
    <submittedName>
        <fullName evidence="7">ABC transporter permease</fullName>
    </submittedName>
</protein>
<dbReference type="Proteomes" id="UP000189800">
    <property type="component" value="Unassembled WGS sequence"/>
</dbReference>
<dbReference type="InterPro" id="IPR025966">
    <property type="entry name" value="OppC_N"/>
</dbReference>
<feature type="transmembrane region" description="Helical" evidence="5">
    <location>
        <begin position="13"/>
        <end position="35"/>
    </location>
</feature>
<feature type="transmembrane region" description="Helical" evidence="5">
    <location>
        <begin position="182"/>
        <end position="215"/>
    </location>
</feature>
<keyword evidence="2 5" id="KW-0812">Transmembrane</keyword>
<evidence type="ECO:0000313" key="7">
    <source>
        <dbReference type="EMBL" id="OOS25165.1"/>
    </source>
</evidence>
<dbReference type="AlphaFoldDB" id="A0A1T0CS39"/>
<evidence type="ECO:0000313" key="8">
    <source>
        <dbReference type="Proteomes" id="UP000189800"/>
    </source>
</evidence>
<name>A0A1T0CS39_9GAMM</name>
<dbReference type="SUPFAM" id="SSF161098">
    <property type="entry name" value="MetI-like"/>
    <property type="match status" value="1"/>
</dbReference>
<dbReference type="Gene3D" id="1.10.3720.10">
    <property type="entry name" value="MetI-like"/>
    <property type="match status" value="1"/>
</dbReference>
<evidence type="ECO:0000256" key="1">
    <source>
        <dbReference type="ARBA" id="ARBA00004651"/>
    </source>
</evidence>
<feature type="transmembrane region" description="Helical" evidence="5">
    <location>
        <begin position="251"/>
        <end position="279"/>
    </location>
</feature>
<accession>A0A1T0CS39</accession>
<dbReference type="GO" id="GO:0042884">
    <property type="term" value="P:microcin transport"/>
    <property type="evidence" value="ECO:0007669"/>
    <property type="project" value="TreeGrafter"/>
</dbReference>
<keyword evidence="4 5" id="KW-0472">Membrane</keyword>
<feature type="transmembrane region" description="Helical" evidence="5">
    <location>
        <begin position="299"/>
        <end position="321"/>
    </location>
</feature>
<dbReference type="GO" id="GO:0055085">
    <property type="term" value="P:transmembrane transport"/>
    <property type="evidence" value="ECO:0007669"/>
    <property type="project" value="InterPro"/>
</dbReference>
<dbReference type="STRING" id="470453.B0680_03285"/>
<keyword evidence="8" id="KW-1185">Reference proteome</keyword>
<dbReference type="PROSITE" id="PS50928">
    <property type="entry name" value="ABC_TM1"/>
    <property type="match status" value="1"/>
</dbReference>
<proteinExistence type="inferred from homology"/>
<evidence type="ECO:0000256" key="5">
    <source>
        <dbReference type="RuleBase" id="RU363032"/>
    </source>
</evidence>
<feature type="domain" description="ABC transmembrane type-1" evidence="6">
    <location>
        <begin position="133"/>
        <end position="320"/>
    </location>
</feature>
<comment type="subcellular location">
    <subcellularLocation>
        <location evidence="1 5">Cell membrane</location>
        <topology evidence="1 5">Multi-pass membrane protein</topology>
    </subcellularLocation>
</comment>
<evidence type="ECO:0000259" key="6">
    <source>
        <dbReference type="PROSITE" id="PS50928"/>
    </source>
</evidence>
<dbReference type="PANTHER" id="PTHR30325">
    <property type="entry name" value="MEMBRANE COMPONENT OF ABC TRANSPORTER"/>
    <property type="match status" value="1"/>
</dbReference>
<dbReference type="Pfam" id="PF12911">
    <property type="entry name" value="OppC_N"/>
    <property type="match status" value="1"/>
</dbReference>
<dbReference type="CDD" id="cd06261">
    <property type="entry name" value="TM_PBP2"/>
    <property type="match status" value="1"/>
</dbReference>
<dbReference type="InterPro" id="IPR035906">
    <property type="entry name" value="MetI-like_sf"/>
</dbReference>
<dbReference type="InterPro" id="IPR000515">
    <property type="entry name" value="MetI-like"/>
</dbReference>
<keyword evidence="3 5" id="KW-1133">Transmembrane helix</keyword>
<organism evidence="7 8">
    <name type="scientific">Moraxella pluranimalium</name>
    <dbReference type="NCBI Taxonomy" id="470453"/>
    <lineage>
        <taxon>Bacteria</taxon>
        <taxon>Pseudomonadati</taxon>
        <taxon>Pseudomonadota</taxon>
        <taxon>Gammaproteobacteria</taxon>
        <taxon>Moraxellales</taxon>
        <taxon>Moraxellaceae</taxon>
        <taxon>Moraxella</taxon>
    </lineage>
</organism>
<gene>
    <name evidence="7" type="ORF">B0680_03285</name>
</gene>
<dbReference type="GO" id="GO:0005886">
    <property type="term" value="C:plasma membrane"/>
    <property type="evidence" value="ECO:0007669"/>
    <property type="project" value="UniProtKB-SubCell"/>
</dbReference>
<keyword evidence="5" id="KW-0813">Transport</keyword>
<dbReference type="Pfam" id="PF00528">
    <property type="entry name" value="BPD_transp_1"/>
    <property type="match status" value="1"/>
</dbReference>
<feature type="transmembrane region" description="Helical" evidence="5">
    <location>
        <begin position="135"/>
        <end position="162"/>
    </location>
</feature>
<dbReference type="EMBL" id="MUYU01000007">
    <property type="protein sequence ID" value="OOS25165.1"/>
    <property type="molecule type" value="Genomic_DNA"/>
</dbReference>
<evidence type="ECO:0000256" key="3">
    <source>
        <dbReference type="ARBA" id="ARBA00022989"/>
    </source>
</evidence>
<dbReference type="PANTHER" id="PTHR30325:SF0">
    <property type="entry name" value="INNER MEMBRANE ABC TRANSPORTER PERMEASE PROTEIN YEJE"/>
    <property type="match status" value="1"/>
</dbReference>
<evidence type="ECO:0000256" key="2">
    <source>
        <dbReference type="ARBA" id="ARBA00022692"/>
    </source>
</evidence>
<comment type="caution">
    <text evidence="7">The sequence shown here is derived from an EMBL/GenBank/DDBJ whole genome shotgun (WGS) entry which is preliminary data.</text>
</comment>
<comment type="similarity">
    <text evidence="5">Belongs to the binding-protein-dependent transport system permease family.</text>
</comment>
<reference evidence="7 8" key="1">
    <citation type="submission" date="2017-02" db="EMBL/GenBank/DDBJ databases">
        <title>Draft genome sequence of Moraxella pluranimalium CCUG 54913T type strain.</title>
        <authorList>
            <person name="Salva-Serra F."/>
            <person name="Engstrom-Jakobsson H."/>
            <person name="Thorell K."/>
            <person name="Jaen-Luchoro D."/>
            <person name="Gonzales-Siles L."/>
            <person name="Karlsson R."/>
            <person name="Yazdan S."/>
            <person name="Boulund F."/>
            <person name="Johnning A."/>
            <person name="Engstrand L."/>
            <person name="Kristiansson E."/>
            <person name="Moore E."/>
        </authorList>
    </citation>
    <scope>NUCLEOTIDE SEQUENCE [LARGE SCALE GENOMIC DNA]</scope>
    <source>
        <strain evidence="7 8">CCUG 54913</strain>
    </source>
</reference>
<evidence type="ECO:0000256" key="4">
    <source>
        <dbReference type="ARBA" id="ARBA00023136"/>
    </source>
</evidence>
<sequence>MANFWARFRRERLAYFSLILLSVISIVSVLAPVIANDKPLMVRYQNTTYLPMLHDYAETTFGGEFETSANYHDPVLIDSIQRDGTMIMPPIRYGEQTLVLDAPTPHPSAPSTNHWLGTDDVGRDVLARVLYGLRICLLMGFGLSLVGSVIGIAFGALMGYFGGLADLLGQRIVEVWLGLPQLFVMMILASVFVPSVPVLFVLLLSFGWLSLVPLTRAHFLRTRRMAYVLAAQNLGVHPLVIIKRHILPSALLLALSQFPFVMVANISALTTLDFLGLGLPMGSASLGELLLQGKNHLDAPHLMLTGFVVLSVVLSLLILIGEGLRNALDVKQ</sequence>